<dbReference type="EMBL" id="FOVW01000007">
    <property type="protein sequence ID" value="SFO47895.1"/>
    <property type="molecule type" value="Genomic_DNA"/>
</dbReference>
<dbReference type="Gene3D" id="3.40.50.150">
    <property type="entry name" value="Vaccinia Virus protein VP39"/>
    <property type="match status" value="1"/>
</dbReference>
<dbReference type="GO" id="GO:0032259">
    <property type="term" value="P:methylation"/>
    <property type="evidence" value="ECO:0007669"/>
    <property type="project" value="UniProtKB-KW"/>
</dbReference>
<dbReference type="InterPro" id="IPR029063">
    <property type="entry name" value="SAM-dependent_MTases_sf"/>
</dbReference>
<dbReference type="InterPro" id="IPR006342">
    <property type="entry name" value="FkbM_mtfrase"/>
</dbReference>
<dbReference type="GO" id="GO:0008168">
    <property type="term" value="F:methyltransferase activity"/>
    <property type="evidence" value="ECO:0007669"/>
    <property type="project" value="UniProtKB-KW"/>
</dbReference>
<name>A0A1I5HI07_9BACT</name>
<keyword evidence="2" id="KW-0489">Methyltransferase</keyword>
<evidence type="ECO:0000313" key="3">
    <source>
        <dbReference type="Proteomes" id="UP000199564"/>
    </source>
</evidence>
<sequence length="295" mass="34623">MKKLKKYFHHNLARPFYQIIRPLQPILNLKKRTFFDKFRVKTKDGISFWLYNNAFNLETSLFWSGFENSAWEKKTRDIWSELAKQSKIILDIGANTGVFSVLAKAYNSKAEVHAFEPQPNVFRVLEKNNTINGFDIHCHKLALSDEIGELPFFNTGYSTFEDNNTTHGSLNKEWRTENQHSITVQVERLDGFLAKNQIRKVDLIKIDVETFEFEVLIGYAALLFNHRPVIILEIQNAEIGRNLLTLFRDKNYQFFWINEEKGLIKVNELGMLTNQENLNYLFCPEEKVEKIQAFT</sequence>
<dbReference type="STRING" id="226506.SAMN04488519_10758"/>
<dbReference type="InterPro" id="IPR052514">
    <property type="entry name" value="SAM-dependent_MTase"/>
</dbReference>
<gene>
    <name evidence="2" type="ORF">SAMN04488519_10758</name>
</gene>
<organism evidence="2 3">
    <name type="scientific">Algoriphagus ornithinivorans</name>
    <dbReference type="NCBI Taxonomy" id="226506"/>
    <lineage>
        <taxon>Bacteria</taxon>
        <taxon>Pseudomonadati</taxon>
        <taxon>Bacteroidota</taxon>
        <taxon>Cytophagia</taxon>
        <taxon>Cytophagales</taxon>
        <taxon>Cyclobacteriaceae</taxon>
        <taxon>Algoriphagus</taxon>
    </lineage>
</organism>
<evidence type="ECO:0000313" key="2">
    <source>
        <dbReference type="EMBL" id="SFO47895.1"/>
    </source>
</evidence>
<dbReference type="Proteomes" id="UP000199564">
    <property type="component" value="Unassembled WGS sequence"/>
</dbReference>
<dbReference type="PANTHER" id="PTHR34203">
    <property type="entry name" value="METHYLTRANSFERASE, FKBM FAMILY PROTEIN"/>
    <property type="match status" value="1"/>
</dbReference>
<dbReference type="RefSeq" id="WP_175557901.1">
    <property type="nucleotide sequence ID" value="NZ_FOVW01000007.1"/>
</dbReference>
<dbReference type="SUPFAM" id="SSF53335">
    <property type="entry name" value="S-adenosyl-L-methionine-dependent methyltransferases"/>
    <property type="match status" value="1"/>
</dbReference>
<protein>
    <submittedName>
        <fullName evidence="2">Methyltransferase, FkbM family</fullName>
    </submittedName>
</protein>
<feature type="domain" description="Methyltransferase FkbM" evidence="1">
    <location>
        <begin position="91"/>
        <end position="254"/>
    </location>
</feature>
<dbReference type="AlphaFoldDB" id="A0A1I5HI07"/>
<evidence type="ECO:0000259" key="1">
    <source>
        <dbReference type="Pfam" id="PF05050"/>
    </source>
</evidence>
<proteinExistence type="predicted"/>
<dbReference type="NCBIfam" id="TIGR01444">
    <property type="entry name" value="fkbM_fam"/>
    <property type="match status" value="1"/>
</dbReference>
<reference evidence="3" key="1">
    <citation type="submission" date="2016-10" db="EMBL/GenBank/DDBJ databases">
        <authorList>
            <person name="Varghese N."/>
            <person name="Submissions S."/>
        </authorList>
    </citation>
    <scope>NUCLEOTIDE SEQUENCE [LARGE SCALE GENOMIC DNA]</scope>
    <source>
        <strain evidence="3">DSM 15282</strain>
    </source>
</reference>
<keyword evidence="2" id="KW-0808">Transferase</keyword>
<dbReference type="Pfam" id="PF05050">
    <property type="entry name" value="Methyltransf_21"/>
    <property type="match status" value="1"/>
</dbReference>
<keyword evidence="3" id="KW-1185">Reference proteome</keyword>
<dbReference type="PANTHER" id="PTHR34203:SF15">
    <property type="entry name" value="SLL1173 PROTEIN"/>
    <property type="match status" value="1"/>
</dbReference>
<accession>A0A1I5HI07</accession>